<evidence type="ECO:0000259" key="8">
    <source>
        <dbReference type="PROSITE" id="PS50850"/>
    </source>
</evidence>
<dbReference type="GeneID" id="25984066"/>
<comment type="caution">
    <text evidence="9">The sequence shown here is derived from an EMBL/GenBank/DDBJ whole genome shotgun (WGS) entry which is preliminary data.</text>
</comment>
<dbReference type="SUPFAM" id="SSF103473">
    <property type="entry name" value="MFS general substrate transporter"/>
    <property type="match status" value="1"/>
</dbReference>
<feature type="domain" description="Major facilitator superfamily (MFS) profile" evidence="8">
    <location>
        <begin position="121"/>
        <end position="573"/>
    </location>
</feature>
<dbReference type="InterPro" id="IPR011701">
    <property type="entry name" value="MFS"/>
</dbReference>
<feature type="transmembrane region" description="Helical" evidence="7">
    <location>
        <begin position="210"/>
        <end position="236"/>
    </location>
</feature>
<feature type="transmembrane region" description="Helical" evidence="7">
    <location>
        <begin position="548"/>
        <end position="568"/>
    </location>
</feature>
<gene>
    <name evidence="9" type="ORF">A1Q1_00552</name>
</gene>
<organism evidence="9 10">
    <name type="scientific">Trichosporon asahii var. asahii (strain ATCC 90039 / CBS 2479 / JCM 2466 / KCTC 7840 / NBRC 103889/ NCYC 2677 / UAMH 7654)</name>
    <name type="common">Yeast</name>
    <dbReference type="NCBI Taxonomy" id="1186058"/>
    <lineage>
        <taxon>Eukaryota</taxon>
        <taxon>Fungi</taxon>
        <taxon>Dikarya</taxon>
        <taxon>Basidiomycota</taxon>
        <taxon>Agaricomycotina</taxon>
        <taxon>Tremellomycetes</taxon>
        <taxon>Trichosporonales</taxon>
        <taxon>Trichosporonaceae</taxon>
        <taxon>Trichosporon</taxon>
    </lineage>
</organism>
<dbReference type="VEuPathDB" id="FungiDB:A1Q1_00552"/>
<accession>J4UFE8</accession>
<dbReference type="PROSITE" id="PS50850">
    <property type="entry name" value="MFS"/>
    <property type="match status" value="1"/>
</dbReference>
<evidence type="ECO:0000256" key="6">
    <source>
        <dbReference type="SAM" id="MobiDB-lite"/>
    </source>
</evidence>
<reference evidence="9 10" key="1">
    <citation type="journal article" date="2012" name="Eukaryot. Cell">
        <title>Draft genome sequence of CBS 2479, the standard type strain of Trichosporon asahii.</title>
        <authorList>
            <person name="Yang R.Y."/>
            <person name="Li H.T."/>
            <person name="Zhu H."/>
            <person name="Zhou G.P."/>
            <person name="Wang M."/>
            <person name="Wang L."/>
        </authorList>
    </citation>
    <scope>NUCLEOTIDE SEQUENCE [LARGE SCALE GENOMIC DNA]</scope>
    <source>
        <strain evidence="10">ATCC 90039 / CBS 2479 / JCM 2466 / KCTC 7840 / NCYC 2677 / UAMH 7654</strain>
    </source>
</reference>
<proteinExistence type="predicted"/>
<dbReference type="AlphaFoldDB" id="J4UFE8"/>
<sequence>MTAPSPQSPIHKGDTEVTATFDRVDTVGTTTSFATAHSQDSTDTRKHGSTEKLSPAPPAPQEDESAREPEPDAAYHSEEPVIRDEKARQDGGQAEAQLARTVTGGSGRPYSAFPKRTKWLIAGLGGVAAVFSPISSNIFVPAIPALASAFHRSEQDISLAVTTYLVFQAVTPSFFGSASDTFGRRPIFLLVMAIYIGANIGLALCPTSEYWLLLFLRAVQATGGSGVVSIGAGAISDVALPREKGKKSSAMLGPSFGPLLGGILAQTLGWRSIFWFLTIATCCVMLPFLFLYPETLRSLVGDGSLPPPTICSSPIAIWQEHQRKKKARAEIDAGEGAEVEEEVEQELATRAPRKKYNPLTAFQCLLVPEVLLVFVFVSLPYLEFYCVLVVFSTALKDNYGLSELHIGLCYLPGGAGTIASALVNGQLLDRVYRREEARVGGDFRKCPTTFRLERTRLWCMYPFALLFIVACIGLGWCLQAKAHLAAVLVMQFFVGFGTGTTSMATIYGQDVLPGKGGAVSASLNLVRCAFGAVGSAVIQIVYGRLGAGWTFVLFSGICLAGFPLAFIAEKYAGGWREKRAEKRAAGTLWKWMPR</sequence>
<evidence type="ECO:0000256" key="4">
    <source>
        <dbReference type="ARBA" id="ARBA00022989"/>
    </source>
</evidence>
<evidence type="ECO:0000256" key="3">
    <source>
        <dbReference type="ARBA" id="ARBA00022692"/>
    </source>
</evidence>
<dbReference type="PANTHER" id="PTHR23502">
    <property type="entry name" value="MAJOR FACILITATOR SUPERFAMILY"/>
    <property type="match status" value="1"/>
</dbReference>
<dbReference type="HOGENOM" id="CLU_008455_8_4_1"/>
<comment type="subcellular location">
    <subcellularLocation>
        <location evidence="1">Membrane</location>
        <topology evidence="1">Multi-pass membrane protein</topology>
    </subcellularLocation>
</comment>
<feature type="region of interest" description="Disordered" evidence="6">
    <location>
        <begin position="1"/>
        <end position="107"/>
    </location>
</feature>
<keyword evidence="4 7" id="KW-1133">Transmembrane helix</keyword>
<dbReference type="RefSeq" id="XP_014181342.1">
    <property type="nucleotide sequence ID" value="XM_014325867.1"/>
</dbReference>
<keyword evidence="2" id="KW-0813">Transport</keyword>
<evidence type="ECO:0000256" key="5">
    <source>
        <dbReference type="ARBA" id="ARBA00023136"/>
    </source>
</evidence>
<dbReference type="KEGG" id="tasa:A1Q1_00552"/>
<dbReference type="InterPro" id="IPR036259">
    <property type="entry name" value="MFS_trans_sf"/>
</dbReference>
<feature type="transmembrane region" description="Helical" evidence="7">
    <location>
        <begin position="482"/>
        <end position="507"/>
    </location>
</feature>
<feature type="transmembrane region" description="Helical" evidence="7">
    <location>
        <begin position="273"/>
        <end position="292"/>
    </location>
</feature>
<feature type="transmembrane region" description="Helical" evidence="7">
    <location>
        <begin position="187"/>
        <end position="204"/>
    </location>
</feature>
<feature type="compositionally biased region" description="Polar residues" evidence="6">
    <location>
        <begin position="27"/>
        <end position="39"/>
    </location>
</feature>
<evidence type="ECO:0000256" key="1">
    <source>
        <dbReference type="ARBA" id="ARBA00004141"/>
    </source>
</evidence>
<feature type="transmembrane region" description="Helical" evidence="7">
    <location>
        <begin position="119"/>
        <end position="145"/>
    </location>
</feature>
<dbReference type="Proteomes" id="UP000002748">
    <property type="component" value="Unassembled WGS sequence"/>
</dbReference>
<feature type="compositionally biased region" description="Basic and acidic residues" evidence="6">
    <location>
        <begin position="40"/>
        <end position="50"/>
    </location>
</feature>
<feature type="transmembrane region" description="Helical" evidence="7">
    <location>
        <begin position="457"/>
        <end position="476"/>
    </location>
</feature>
<dbReference type="OrthoDB" id="440553at2759"/>
<name>J4UFE8_TRIAS</name>
<feature type="transmembrane region" description="Helical" evidence="7">
    <location>
        <begin position="157"/>
        <end position="175"/>
    </location>
</feature>
<dbReference type="GO" id="GO:0022857">
    <property type="term" value="F:transmembrane transporter activity"/>
    <property type="evidence" value="ECO:0007669"/>
    <property type="project" value="InterPro"/>
</dbReference>
<feature type="transmembrane region" description="Helical" evidence="7">
    <location>
        <begin position="404"/>
        <end position="424"/>
    </location>
</feature>
<feature type="transmembrane region" description="Helical" evidence="7">
    <location>
        <begin position="519"/>
        <end position="542"/>
    </location>
</feature>
<dbReference type="Pfam" id="PF07690">
    <property type="entry name" value="MFS_1"/>
    <property type="match status" value="1"/>
</dbReference>
<protein>
    <recommendedName>
        <fullName evidence="8">Major facilitator superfamily (MFS) profile domain-containing protein</fullName>
    </recommendedName>
</protein>
<dbReference type="Gene3D" id="1.20.1720.10">
    <property type="entry name" value="Multidrug resistance protein D"/>
    <property type="match status" value="1"/>
</dbReference>
<evidence type="ECO:0000313" key="10">
    <source>
        <dbReference type="Proteomes" id="UP000002748"/>
    </source>
</evidence>
<evidence type="ECO:0000256" key="2">
    <source>
        <dbReference type="ARBA" id="ARBA00022448"/>
    </source>
</evidence>
<evidence type="ECO:0000256" key="7">
    <source>
        <dbReference type="SAM" id="Phobius"/>
    </source>
</evidence>
<dbReference type="PANTHER" id="PTHR23502:SF51">
    <property type="entry name" value="QUINIDINE RESISTANCE PROTEIN 1-RELATED"/>
    <property type="match status" value="1"/>
</dbReference>
<evidence type="ECO:0000313" key="9">
    <source>
        <dbReference type="EMBL" id="EJT50085.1"/>
    </source>
</evidence>
<feature type="compositionally biased region" description="Basic and acidic residues" evidence="6">
    <location>
        <begin position="64"/>
        <end position="89"/>
    </location>
</feature>
<dbReference type="Gene3D" id="1.20.1250.20">
    <property type="entry name" value="MFS general substrate transporter like domains"/>
    <property type="match status" value="1"/>
</dbReference>
<feature type="transmembrane region" description="Helical" evidence="7">
    <location>
        <begin position="359"/>
        <end position="384"/>
    </location>
</feature>
<dbReference type="GO" id="GO:0005886">
    <property type="term" value="C:plasma membrane"/>
    <property type="evidence" value="ECO:0007669"/>
    <property type="project" value="TreeGrafter"/>
</dbReference>
<keyword evidence="3 7" id="KW-0812">Transmembrane</keyword>
<dbReference type="EMBL" id="ALBS01000126">
    <property type="protein sequence ID" value="EJT50085.1"/>
    <property type="molecule type" value="Genomic_DNA"/>
</dbReference>
<dbReference type="InterPro" id="IPR020846">
    <property type="entry name" value="MFS_dom"/>
</dbReference>
<keyword evidence="5 7" id="KW-0472">Membrane</keyword>